<feature type="signal peptide" evidence="1">
    <location>
        <begin position="1"/>
        <end position="24"/>
    </location>
</feature>
<evidence type="ECO:0000256" key="1">
    <source>
        <dbReference type="SAM" id="SignalP"/>
    </source>
</evidence>
<dbReference type="EMBL" id="CASHTH010003363">
    <property type="protein sequence ID" value="CAI8043880.1"/>
    <property type="molecule type" value="Genomic_DNA"/>
</dbReference>
<reference evidence="2" key="1">
    <citation type="submission" date="2023-03" db="EMBL/GenBank/DDBJ databases">
        <authorList>
            <person name="Steffen K."/>
            <person name="Cardenas P."/>
        </authorList>
    </citation>
    <scope>NUCLEOTIDE SEQUENCE</scope>
</reference>
<comment type="caution">
    <text evidence="2">The sequence shown here is derived from an EMBL/GenBank/DDBJ whole genome shotgun (WGS) entry which is preliminary data.</text>
</comment>
<organism evidence="2 3">
    <name type="scientific">Geodia barretti</name>
    <name type="common">Barrett's horny sponge</name>
    <dbReference type="NCBI Taxonomy" id="519541"/>
    <lineage>
        <taxon>Eukaryota</taxon>
        <taxon>Metazoa</taxon>
        <taxon>Porifera</taxon>
        <taxon>Demospongiae</taxon>
        <taxon>Heteroscleromorpha</taxon>
        <taxon>Tetractinellida</taxon>
        <taxon>Astrophorina</taxon>
        <taxon>Geodiidae</taxon>
        <taxon>Geodia</taxon>
    </lineage>
</organism>
<evidence type="ECO:0000313" key="2">
    <source>
        <dbReference type="EMBL" id="CAI8043880.1"/>
    </source>
</evidence>
<accession>A0AA35T8T6</accession>
<evidence type="ECO:0000313" key="3">
    <source>
        <dbReference type="Proteomes" id="UP001174909"/>
    </source>
</evidence>
<dbReference type="AlphaFoldDB" id="A0AA35T8T6"/>
<dbReference type="Proteomes" id="UP001174909">
    <property type="component" value="Unassembled WGS sequence"/>
</dbReference>
<proteinExistence type="predicted"/>
<keyword evidence="1" id="KW-0732">Signal</keyword>
<feature type="chain" id="PRO_5041339173" evidence="1">
    <location>
        <begin position="25"/>
        <end position="310"/>
    </location>
</feature>
<sequence>MNQRVESAATLFLLIIFINCRVNAEIANPFISLLETQPDQQTPSSSSIPPVPSSPVFPVFTRVLNAFPPSEVDGSHVSVVLDEDKIEGVAYGRVLEKETMIRAVEDFVIDFKNPNNGAVVDYGVAEYGYIEGEVGMGDEVVVIVRRSQTHPHQPAHDIKEFPTGDLSSDTSKVYLYNAVWNNNTNLPGMNFYKVNGRTGKLIVLTTGLQMGESYEITISPGKPIIIKASHADLTVIHDPEVAHTTEIELVTVPGKRHYVVVLGDQSSGDTRAVVMGPTAATLSGQVSSSPSHTGFLFSLLLALSMVTYKH</sequence>
<gene>
    <name evidence="2" type="ORF">GBAR_LOCUS24360</name>
</gene>
<name>A0AA35T8T6_GEOBA</name>
<keyword evidence="3" id="KW-1185">Reference proteome</keyword>
<protein>
    <submittedName>
        <fullName evidence="2">Uncharacterized protein</fullName>
    </submittedName>
</protein>